<gene>
    <name evidence="2" type="ORF">AOQ84DRAFT_174027</name>
</gene>
<proteinExistence type="predicted"/>
<evidence type="ECO:0000256" key="1">
    <source>
        <dbReference type="SAM" id="MobiDB-lite"/>
    </source>
</evidence>
<dbReference type="AlphaFoldDB" id="A0A8E2F7G2"/>
<dbReference type="Proteomes" id="UP000250140">
    <property type="component" value="Unassembled WGS sequence"/>
</dbReference>
<organism evidence="2 3">
    <name type="scientific">Glonium stellatum</name>
    <dbReference type="NCBI Taxonomy" id="574774"/>
    <lineage>
        <taxon>Eukaryota</taxon>
        <taxon>Fungi</taxon>
        <taxon>Dikarya</taxon>
        <taxon>Ascomycota</taxon>
        <taxon>Pezizomycotina</taxon>
        <taxon>Dothideomycetes</taxon>
        <taxon>Pleosporomycetidae</taxon>
        <taxon>Gloniales</taxon>
        <taxon>Gloniaceae</taxon>
        <taxon>Glonium</taxon>
    </lineage>
</organism>
<dbReference type="EMBL" id="KV748973">
    <property type="protein sequence ID" value="OCL11856.1"/>
    <property type="molecule type" value="Genomic_DNA"/>
</dbReference>
<keyword evidence="3" id="KW-1185">Reference proteome</keyword>
<evidence type="ECO:0000313" key="3">
    <source>
        <dbReference type="Proteomes" id="UP000250140"/>
    </source>
</evidence>
<feature type="compositionally biased region" description="Polar residues" evidence="1">
    <location>
        <begin position="31"/>
        <end position="48"/>
    </location>
</feature>
<name>A0A8E2F7G2_9PEZI</name>
<feature type="region of interest" description="Disordered" evidence="1">
    <location>
        <begin position="83"/>
        <end position="103"/>
    </location>
</feature>
<feature type="region of interest" description="Disordered" evidence="1">
    <location>
        <begin position="29"/>
        <end position="50"/>
    </location>
</feature>
<protein>
    <submittedName>
        <fullName evidence="2">Uncharacterized protein</fullName>
    </submittedName>
</protein>
<sequence length="183" mass="19798">MPVPDSRRSCAGGPSTPCFDKFKGGCRPEGFQQSTPIASSVSWGTSNRPQKERIKSRVDLFRCMPRRAPSFTSTLQVARGHADDLRSSHPTSRLRTPCTPAHPAPPLSPSWAVIAIISRDAAANPLLPGLARKNPPLLKLRAPYHKTAPRATTLSELRALLSTEVGLQNPAKPPVYTAMAMRG</sequence>
<accession>A0A8E2F7G2</accession>
<evidence type="ECO:0000313" key="2">
    <source>
        <dbReference type="EMBL" id="OCL11856.1"/>
    </source>
</evidence>
<reference evidence="2 3" key="1">
    <citation type="journal article" date="2016" name="Nat. Commun.">
        <title>Ectomycorrhizal ecology is imprinted in the genome of the dominant symbiotic fungus Cenococcum geophilum.</title>
        <authorList>
            <consortium name="DOE Joint Genome Institute"/>
            <person name="Peter M."/>
            <person name="Kohler A."/>
            <person name="Ohm R.A."/>
            <person name="Kuo A."/>
            <person name="Krutzmann J."/>
            <person name="Morin E."/>
            <person name="Arend M."/>
            <person name="Barry K.W."/>
            <person name="Binder M."/>
            <person name="Choi C."/>
            <person name="Clum A."/>
            <person name="Copeland A."/>
            <person name="Grisel N."/>
            <person name="Haridas S."/>
            <person name="Kipfer T."/>
            <person name="LaButti K."/>
            <person name="Lindquist E."/>
            <person name="Lipzen A."/>
            <person name="Maire R."/>
            <person name="Meier B."/>
            <person name="Mihaltcheva S."/>
            <person name="Molinier V."/>
            <person name="Murat C."/>
            <person name="Poggeler S."/>
            <person name="Quandt C.A."/>
            <person name="Sperisen C."/>
            <person name="Tritt A."/>
            <person name="Tisserant E."/>
            <person name="Crous P.W."/>
            <person name="Henrissat B."/>
            <person name="Nehls U."/>
            <person name="Egli S."/>
            <person name="Spatafora J.W."/>
            <person name="Grigoriev I.V."/>
            <person name="Martin F.M."/>
        </authorList>
    </citation>
    <scope>NUCLEOTIDE SEQUENCE [LARGE SCALE GENOMIC DNA]</scope>
    <source>
        <strain evidence="2 3">CBS 207.34</strain>
    </source>
</reference>